<dbReference type="InterPro" id="IPR027417">
    <property type="entry name" value="P-loop_NTPase"/>
</dbReference>
<dbReference type="PROSITE" id="PS51198">
    <property type="entry name" value="UVRD_HELICASE_ATP_BIND"/>
    <property type="match status" value="1"/>
</dbReference>
<proteinExistence type="inferred from homology"/>
<feature type="binding site" evidence="15">
    <location>
        <begin position="37"/>
        <end position="44"/>
    </location>
    <ligand>
        <name>ATP</name>
        <dbReference type="ChEBI" id="CHEBI:30616"/>
    </ligand>
</feature>
<sequence>MSTYSPSELSRALGLFEPTDEQAAVIGAPPGPMVVIAGAGAGKTETMAARVVWLVANGYATPGQVLGLTFTRKAAGQLLRRVRSRLARLAGSGIMAPVRADEPDPVIATYHAYAGNLLREHGLLLPMEPNARLLTETQLWQLAFRMVCDFDGDLDTEKTPGAVTAQVLALAGQLSEHLVDTTDLLSSHDELEQLIHTLPPGPYQREGRPSAWLLRLIETQHERTQLVAIVAQLMEQMRARGVLDFGAQMSLSARLAAEHPIVGQTQRDRYRVVLLDEYQDTGHAQRILLSSLFGRGVDPELALTAVGDPIQSIYGWRGASATNLPRFTTDFPLPDGSPAPTRELRTSWRNPPEALHLANAVSEEARRRSVAVRPLRPRPDATSGNIACALFGDIVAEREWVATKLASVYEGARRGGNRPPSSAVLVRRNSDAAPMAEVLAAHGVPVEVVGLTGLLGLPEVADTVAMLRLVADPTAGPAALRVLTGPRWRLGAHDLAVLWRRAMGFGRAGSDMAGENADIPCLADAISDPGAPEQYSVEGWTRLTALRRELTALRTRLGMPLTDLICEVQRVLALDVELIAGQRSSGLDQLRAFTDVAAGFAEAADQSDPVSVIAAFLQYLDAAWEVEKGFAPVEVASSPGRVQILTVHSAKGLEWDVVAVPHLSAGVFPSGVAAPTWLTSATELPPLVRGDRATLGDRFGVPQLDTEGITNRKQLSDAIARHKDSLATRRIDEERRLLYVAVTRSAEHLFVSGHHWGQTGLKPKGPSDFLVELRDVIEDAITQGIPCGIVEEWAPAPAAGERNPMLDQTVEAQWPADPLAGRRGDIEAGAQLVREALADTAAPAEDEDPDGWAADVDALLREREQAHRRPERTLPQHLSVTSLVELRQDPQALARRLARPRPTRPDLEARRGTAFHSWVQRHYGAVRLIDFEDLPGDGYGEFEDAEDLAALQSAFLASEWADRTPVDIEVPFEISVAGTAVRGRIDAVFGPDNSTEGIWTVVDWKTGHEPSGTEMEAAALQLAAYRHAWAALQNIDPARVRAVFHYVRTGRTVAPAELPELPQATELAKLTSEATSAPSR</sequence>
<evidence type="ECO:0000256" key="10">
    <source>
        <dbReference type="ARBA" id="ARBA00023204"/>
    </source>
</evidence>
<dbReference type="Pfam" id="PF13361">
    <property type="entry name" value="UvrD_C"/>
    <property type="match status" value="2"/>
</dbReference>
<comment type="catalytic activity">
    <reaction evidence="12">
        <text>Couples ATP hydrolysis with the unwinding of duplex DNA by translocating in the 3'-5' direction.</text>
        <dbReference type="EC" id="5.6.2.4"/>
    </reaction>
</comment>
<keyword evidence="2" id="KW-0540">Nuclease</keyword>
<keyword evidence="6 15" id="KW-0347">Helicase</keyword>
<dbReference type="PANTHER" id="PTHR11070:SF55">
    <property type="entry name" value="DNA 3'-5' HELICASE"/>
    <property type="match status" value="1"/>
</dbReference>
<dbReference type="InterPro" id="IPR013986">
    <property type="entry name" value="DExx_box_DNA_helicase_dom_sf"/>
</dbReference>
<dbReference type="Pfam" id="PF00580">
    <property type="entry name" value="UvrD-helicase"/>
    <property type="match status" value="1"/>
</dbReference>
<evidence type="ECO:0000256" key="11">
    <source>
        <dbReference type="ARBA" id="ARBA00023235"/>
    </source>
</evidence>
<dbReference type="CDD" id="cd17932">
    <property type="entry name" value="DEXQc_UvrD"/>
    <property type="match status" value="1"/>
</dbReference>
<evidence type="ECO:0000256" key="8">
    <source>
        <dbReference type="ARBA" id="ARBA00022840"/>
    </source>
</evidence>
<dbReference type="GO" id="GO:0005524">
    <property type="term" value="F:ATP binding"/>
    <property type="evidence" value="ECO:0007669"/>
    <property type="project" value="UniProtKB-UniRule"/>
</dbReference>
<dbReference type="GO" id="GO:0003677">
    <property type="term" value="F:DNA binding"/>
    <property type="evidence" value="ECO:0007669"/>
    <property type="project" value="UniProtKB-KW"/>
</dbReference>
<gene>
    <name evidence="18" type="ORF">BKG82_22680</name>
</gene>
<dbReference type="Gene3D" id="3.90.320.10">
    <property type="match status" value="1"/>
</dbReference>
<keyword evidence="7" id="KW-0269">Exonuclease</keyword>
<evidence type="ECO:0000256" key="3">
    <source>
        <dbReference type="ARBA" id="ARBA00022741"/>
    </source>
</evidence>
<evidence type="ECO:0000259" key="16">
    <source>
        <dbReference type="PROSITE" id="PS51198"/>
    </source>
</evidence>
<comment type="caution">
    <text evidence="18">The sequence shown here is derived from an EMBL/GenBank/DDBJ whole genome shotgun (WGS) entry which is preliminary data.</text>
</comment>
<keyword evidence="11" id="KW-0413">Isomerase</keyword>
<dbReference type="AlphaFoldDB" id="A0A1S1LKB2"/>
<dbReference type="InterPro" id="IPR014017">
    <property type="entry name" value="DNA_helicase_UvrD-like_C"/>
</dbReference>
<evidence type="ECO:0000256" key="6">
    <source>
        <dbReference type="ARBA" id="ARBA00022806"/>
    </source>
</evidence>
<dbReference type="PROSITE" id="PS51217">
    <property type="entry name" value="UVRD_HELICASE_CTER"/>
    <property type="match status" value="1"/>
</dbReference>
<feature type="domain" description="UvrD-like helicase C-terminal" evidence="17">
    <location>
        <begin position="352"/>
        <end position="652"/>
    </location>
</feature>
<evidence type="ECO:0000256" key="9">
    <source>
        <dbReference type="ARBA" id="ARBA00023125"/>
    </source>
</evidence>
<evidence type="ECO:0000256" key="13">
    <source>
        <dbReference type="ARBA" id="ARBA00034808"/>
    </source>
</evidence>
<evidence type="ECO:0000256" key="14">
    <source>
        <dbReference type="ARBA" id="ARBA00048988"/>
    </source>
</evidence>
<dbReference type="Proteomes" id="UP000180043">
    <property type="component" value="Unassembled WGS sequence"/>
</dbReference>
<comment type="similarity">
    <text evidence="1">Belongs to the helicase family. UvrD subfamily.</text>
</comment>
<dbReference type="InterPro" id="IPR014016">
    <property type="entry name" value="UvrD-like_ATP-bd"/>
</dbReference>
<dbReference type="InterPro" id="IPR011604">
    <property type="entry name" value="PDDEXK-like_dom_sf"/>
</dbReference>
<dbReference type="GO" id="GO:0033202">
    <property type="term" value="C:DNA helicase complex"/>
    <property type="evidence" value="ECO:0007669"/>
    <property type="project" value="TreeGrafter"/>
</dbReference>
<keyword evidence="8 15" id="KW-0067">ATP-binding</keyword>
<dbReference type="InterPro" id="IPR038726">
    <property type="entry name" value="PDDEXK_AddAB-type"/>
</dbReference>
<dbReference type="RefSeq" id="WP_057966898.1">
    <property type="nucleotide sequence ID" value="NZ_MLII01000056.1"/>
</dbReference>
<dbReference type="GO" id="GO:0000725">
    <property type="term" value="P:recombinational repair"/>
    <property type="evidence" value="ECO:0007669"/>
    <property type="project" value="TreeGrafter"/>
</dbReference>
<evidence type="ECO:0000256" key="2">
    <source>
        <dbReference type="ARBA" id="ARBA00022722"/>
    </source>
</evidence>
<dbReference type="EC" id="5.6.2.4" evidence="13"/>
<evidence type="ECO:0000256" key="4">
    <source>
        <dbReference type="ARBA" id="ARBA00022763"/>
    </source>
</evidence>
<dbReference type="GO" id="GO:0005829">
    <property type="term" value="C:cytosol"/>
    <property type="evidence" value="ECO:0007669"/>
    <property type="project" value="TreeGrafter"/>
</dbReference>
<evidence type="ECO:0000259" key="17">
    <source>
        <dbReference type="PROSITE" id="PS51217"/>
    </source>
</evidence>
<dbReference type="SUPFAM" id="SSF52540">
    <property type="entry name" value="P-loop containing nucleoside triphosphate hydrolases"/>
    <property type="match status" value="1"/>
</dbReference>
<dbReference type="GO" id="GO:0004527">
    <property type="term" value="F:exonuclease activity"/>
    <property type="evidence" value="ECO:0007669"/>
    <property type="project" value="UniProtKB-KW"/>
</dbReference>
<evidence type="ECO:0000256" key="12">
    <source>
        <dbReference type="ARBA" id="ARBA00034617"/>
    </source>
</evidence>
<keyword evidence="9" id="KW-0238">DNA-binding</keyword>
<evidence type="ECO:0000256" key="5">
    <source>
        <dbReference type="ARBA" id="ARBA00022801"/>
    </source>
</evidence>
<dbReference type="GO" id="GO:0043138">
    <property type="term" value="F:3'-5' DNA helicase activity"/>
    <property type="evidence" value="ECO:0007669"/>
    <property type="project" value="UniProtKB-EC"/>
</dbReference>
<accession>A0A1S1LKB2</accession>
<keyword evidence="3 15" id="KW-0547">Nucleotide-binding</keyword>
<reference evidence="18 19" key="1">
    <citation type="submission" date="2016-10" db="EMBL/GenBank/DDBJ databases">
        <title>Evaluation of Human, Veterinary and Environmental Mycobacterium chelonae Isolates by Core Genome Phylogenomic Analysis, Targeted Gene Comparison, and Anti-microbial Susceptibility Patterns: A Tale of Mistaken Identities.</title>
        <authorList>
            <person name="Fogelson S.B."/>
            <person name="Camus A.C."/>
            <person name="Lorenz W."/>
            <person name="Vasireddy R."/>
            <person name="Vasireddy S."/>
            <person name="Smith T."/>
            <person name="Brown-Elliott B.A."/>
            <person name="Wallace R.J.Jr."/>
            <person name="Hasan N.A."/>
            <person name="Reischl U."/>
            <person name="Sanchez S."/>
        </authorList>
    </citation>
    <scope>NUCLEOTIDE SEQUENCE [LARGE SCALE GENOMIC DNA]</scope>
    <source>
        <strain evidence="18 19">15515</strain>
    </source>
</reference>
<protein>
    <recommendedName>
        <fullName evidence="13">DNA 3'-5' helicase</fullName>
        <ecNumber evidence="13">5.6.2.4</ecNumber>
    </recommendedName>
</protein>
<evidence type="ECO:0000313" key="19">
    <source>
        <dbReference type="Proteomes" id="UP000180043"/>
    </source>
</evidence>
<evidence type="ECO:0000256" key="15">
    <source>
        <dbReference type="PROSITE-ProRule" id="PRU00560"/>
    </source>
</evidence>
<dbReference type="Gene3D" id="3.40.50.300">
    <property type="entry name" value="P-loop containing nucleotide triphosphate hydrolases"/>
    <property type="match status" value="3"/>
</dbReference>
<comment type="catalytic activity">
    <reaction evidence="14">
        <text>ATP + H2O = ADP + phosphate + H(+)</text>
        <dbReference type="Rhea" id="RHEA:13065"/>
        <dbReference type="ChEBI" id="CHEBI:15377"/>
        <dbReference type="ChEBI" id="CHEBI:15378"/>
        <dbReference type="ChEBI" id="CHEBI:30616"/>
        <dbReference type="ChEBI" id="CHEBI:43474"/>
        <dbReference type="ChEBI" id="CHEBI:456216"/>
        <dbReference type="EC" id="5.6.2.4"/>
    </reaction>
</comment>
<keyword evidence="10" id="KW-0234">DNA repair</keyword>
<evidence type="ECO:0000313" key="18">
    <source>
        <dbReference type="EMBL" id="OHU51578.1"/>
    </source>
</evidence>
<evidence type="ECO:0000256" key="7">
    <source>
        <dbReference type="ARBA" id="ARBA00022839"/>
    </source>
</evidence>
<dbReference type="Pfam" id="PF12705">
    <property type="entry name" value="PDDEXK_1"/>
    <property type="match status" value="1"/>
</dbReference>
<evidence type="ECO:0000256" key="1">
    <source>
        <dbReference type="ARBA" id="ARBA00009922"/>
    </source>
</evidence>
<name>A0A1S1LKB2_MYCCH</name>
<dbReference type="Gene3D" id="1.10.10.160">
    <property type="match status" value="1"/>
</dbReference>
<organism evidence="18 19">
    <name type="scientific">Mycobacteroides chelonae</name>
    <name type="common">Mycobacterium chelonae</name>
    <dbReference type="NCBI Taxonomy" id="1774"/>
    <lineage>
        <taxon>Bacteria</taxon>
        <taxon>Bacillati</taxon>
        <taxon>Actinomycetota</taxon>
        <taxon>Actinomycetes</taxon>
        <taxon>Mycobacteriales</taxon>
        <taxon>Mycobacteriaceae</taxon>
        <taxon>Mycobacteroides</taxon>
    </lineage>
</organism>
<dbReference type="Gene3D" id="1.10.486.10">
    <property type="entry name" value="PCRA, domain 4"/>
    <property type="match status" value="1"/>
</dbReference>
<feature type="domain" description="UvrD-like helicase ATP-binding" evidence="16">
    <location>
        <begin position="16"/>
        <end position="351"/>
    </location>
</feature>
<dbReference type="EMBL" id="MLIQ01000023">
    <property type="protein sequence ID" value="OHU51578.1"/>
    <property type="molecule type" value="Genomic_DNA"/>
</dbReference>
<dbReference type="InterPro" id="IPR000212">
    <property type="entry name" value="DNA_helicase_UvrD/REP"/>
</dbReference>
<keyword evidence="5 15" id="KW-0378">Hydrolase</keyword>
<keyword evidence="4" id="KW-0227">DNA damage</keyword>
<dbReference type="PANTHER" id="PTHR11070">
    <property type="entry name" value="UVRD / RECB / PCRA DNA HELICASE FAMILY MEMBER"/>
    <property type="match status" value="1"/>
</dbReference>